<evidence type="ECO:0000256" key="2">
    <source>
        <dbReference type="ARBA" id="ARBA00023015"/>
    </source>
</evidence>
<feature type="region of interest" description="Disordered" evidence="7">
    <location>
        <begin position="151"/>
        <end position="180"/>
    </location>
</feature>
<dbReference type="GO" id="GO:0000981">
    <property type="term" value="F:DNA-binding transcription factor activity, RNA polymerase II-specific"/>
    <property type="evidence" value="ECO:0007669"/>
    <property type="project" value="InterPro"/>
</dbReference>
<evidence type="ECO:0000313" key="10">
    <source>
        <dbReference type="Proteomes" id="UP001291623"/>
    </source>
</evidence>
<comment type="caution">
    <text evidence="9">The sequence shown here is derived from an EMBL/GenBank/DDBJ whole genome shotgun (WGS) entry which is preliminary data.</text>
</comment>
<dbReference type="PROSITE" id="PS50066">
    <property type="entry name" value="MADS_BOX_2"/>
    <property type="match status" value="1"/>
</dbReference>
<dbReference type="GO" id="GO:0046983">
    <property type="term" value="F:protein dimerization activity"/>
    <property type="evidence" value="ECO:0007669"/>
    <property type="project" value="InterPro"/>
</dbReference>
<keyword evidence="4" id="KW-0804">Transcription</keyword>
<evidence type="ECO:0000256" key="4">
    <source>
        <dbReference type="ARBA" id="ARBA00023163"/>
    </source>
</evidence>
<dbReference type="GO" id="GO:0005634">
    <property type="term" value="C:nucleus"/>
    <property type="evidence" value="ECO:0007669"/>
    <property type="project" value="UniProtKB-SubCell"/>
</dbReference>
<dbReference type="SMART" id="SM00432">
    <property type="entry name" value="MADS"/>
    <property type="match status" value="1"/>
</dbReference>
<evidence type="ECO:0000259" key="8">
    <source>
        <dbReference type="PROSITE" id="PS50066"/>
    </source>
</evidence>
<feature type="coiled-coil region" evidence="6">
    <location>
        <begin position="75"/>
        <end position="109"/>
    </location>
</feature>
<dbReference type="GO" id="GO:0045944">
    <property type="term" value="P:positive regulation of transcription by RNA polymerase II"/>
    <property type="evidence" value="ECO:0007669"/>
    <property type="project" value="InterPro"/>
</dbReference>
<dbReference type="PANTHER" id="PTHR48019">
    <property type="entry name" value="SERUM RESPONSE FACTOR HOMOLOG"/>
    <property type="match status" value="1"/>
</dbReference>
<reference evidence="9" key="1">
    <citation type="submission" date="2023-12" db="EMBL/GenBank/DDBJ databases">
        <title>Genome assembly of Anisodus tanguticus.</title>
        <authorList>
            <person name="Wang Y.-J."/>
        </authorList>
    </citation>
    <scope>NUCLEOTIDE SEQUENCE</scope>
    <source>
        <strain evidence="9">KB-2021</strain>
        <tissue evidence="9">Leaf</tissue>
    </source>
</reference>
<evidence type="ECO:0000256" key="3">
    <source>
        <dbReference type="ARBA" id="ARBA00023125"/>
    </source>
</evidence>
<gene>
    <name evidence="9" type="ORF">RND71_041095</name>
</gene>
<dbReference type="InterPro" id="IPR002100">
    <property type="entry name" value="TF_MADSbox"/>
</dbReference>
<name>A0AAE1QV55_9SOLA</name>
<evidence type="ECO:0000256" key="7">
    <source>
        <dbReference type="SAM" id="MobiDB-lite"/>
    </source>
</evidence>
<dbReference type="InterPro" id="IPR050142">
    <property type="entry name" value="MADS-box/MEF2_TF"/>
</dbReference>
<evidence type="ECO:0000313" key="9">
    <source>
        <dbReference type="EMBL" id="KAK4339633.1"/>
    </source>
</evidence>
<evidence type="ECO:0000256" key="1">
    <source>
        <dbReference type="ARBA" id="ARBA00004123"/>
    </source>
</evidence>
<dbReference type="CDD" id="cd00266">
    <property type="entry name" value="MADS_SRF_like"/>
    <property type="match status" value="1"/>
</dbReference>
<keyword evidence="10" id="KW-1185">Reference proteome</keyword>
<accession>A0AAE1QV55</accession>
<evidence type="ECO:0000256" key="6">
    <source>
        <dbReference type="SAM" id="Coils"/>
    </source>
</evidence>
<dbReference type="InterPro" id="IPR036879">
    <property type="entry name" value="TF_MADSbox_sf"/>
</dbReference>
<keyword evidence="3" id="KW-0238">DNA-binding</keyword>
<feature type="domain" description="MADS-box" evidence="8">
    <location>
        <begin position="1"/>
        <end position="49"/>
    </location>
</feature>
<sequence>MTRKKVKLAFVESNTKRKNSYKKRHKGFLKKAEELSTLCDVETATIVYSPYHNEPKVFPNHDDVKFRELSELEQSKNMATLAEFTRQRIKKLEQQLRKVRKENRVKEFTNKMHEVLNGKDIPADMHPYDLNDLSYVINQNLKRVREAMKAKADEEGSTSNAPQPIVGPVVPGGTSSEGPRTPLLDPPVAPISMVPCGINFEGPRTSLLAPAVAPLFVVPPSMVPSVASAPNQVPQPMFQSVAPLAAPLVGPSRVPPPPSPPFSSKMSPPMVPQLYPPIPQQMALRRAPAVAPPMPSPMIGPPMPPPIMASPMPSPMMTPPVSAPVFDTIK</sequence>
<comment type="subcellular location">
    <subcellularLocation>
        <location evidence="1">Nucleus</location>
    </subcellularLocation>
</comment>
<dbReference type="Proteomes" id="UP001291623">
    <property type="component" value="Unassembled WGS sequence"/>
</dbReference>
<dbReference type="Gene3D" id="3.40.1810.10">
    <property type="entry name" value="Transcription factor, MADS-box"/>
    <property type="match status" value="1"/>
</dbReference>
<feature type="compositionally biased region" description="Low complexity" evidence="7">
    <location>
        <begin position="164"/>
        <end position="173"/>
    </location>
</feature>
<dbReference type="PRINTS" id="PR00404">
    <property type="entry name" value="MADSDOMAIN"/>
</dbReference>
<keyword evidence="5" id="KW-0539">Nucleus</keyword>
<dbReference type="Pfam" id="PF00319">
    <property type="entry name" value="SRF-TF"/>
    <property type="match status" value="1"/>
</dbReference>
<protein>
    <recommendedName>
        <fullName evidence="8">MADS-box domain-containing protein</fullName>
    </recommendedName>
</protein>
<keyword evidence="2" id="KW-0805">Transcription regulation</keyword>
<dbReference type="AlphaFoldDB" id="A0AAE1QV55"/>
<dbReference type="SUPFAM" id="SSF55455">
    <property type="entry name" value="SRF-like"/>
    <property type="match status" value="1"/>
</dbReference>
<evidence type="ECO:0000256" key="5">
    <source>
        <dbReference type="ARBA" id="ARBA00023242"/>
    </source>
</evidence>
<keyword evidence="6" id="KW-0175">Coiled coil</keyword>
<dbReference type="InterPro" id="IPR033897">
    <property type="entry name" value="SRF-like_MADS-box"/>
</dbReference>
<dbReference type="GO" id="GO:0000987">
    <property type="term" value="F:cis-regulatory region sequence-specific DNA binding"/>
    <property type="evidence" value="ECO:0007669"/>
    <property type="project" value="InterPro"/>
</dbReference>
<dbReference type="EMBL" id="JAVYJV010000023">
    <property type="protein sequence ID" value="KAK4339633.1"/>
    <property type="molecule type" value="Genomic_DNA"/>
</dbReference>
<organism evidence="9 10">
    <name type="scientific">Anisodus tanguticus</name>
    <dbReference type="NCBI Taxonomy" id="243964"/>
    <lineage>
        <taxon>Eukaryota</taxon>
        <taxon>Viridiplantae</taxon>
        <taxon>Streptophyta</taxon>
        <taxon>Embryophyta</taxon>
        <taxon>Tracheophyta</taxon>
        <taxon>Spermatophyta</taxon>
        <taxon>Magnoliopsida</taxon>
        <taxon>eudicotyledons</taxon>
        <taxon>Gunneridae</taxon>
        <taxon>Pentapetalae</taxon>
        <taxon>asterids</taxon>
        <taxon>lamiids</taxon>
        <taxon>Solanales</taxon>
        <taxon>Solanaceae</taxon>
        <taxon>Solanoideae</taxon>
        <taxon>Hyoscyameae</taxon>
        <taxon>Anisodus</taxon>
    </lineage>
</organism>
<proteinExistence type="predicted"/>